<accession>A0ABW4HET3</accession>
<reference evidence="2" key="1">
    <citation type="journal article" date="2019" name="Int. J. Syst. Evol. Microbiol.">
        <title>The Global Catalogue of Microorganisms (GCM) 10K type strain sequencing project: providing services to taxonomists for standard genome sequencing and annotation.</title>
        <authorList>
            <consortium name="The Broad Institute Genomics Platform"/>
            <consortium name="The Broad Institute Genome Sequencing Center for Infectious Disease"/>
            <person name="Wu L."/>
            <person name="Ma J."/>
        </authorList>
    </citation>
    <scope>NUCLEOTIDE SEQUENCE [LARGE SCALE GENOMIC DNA]</scope>
    <source>
        <strain evidence="2">CCUG 70865</strain>
    </source>
</reference>
<organism evidence="1 2">
    <name type="scientific">Flavobacterium artemisiae</name>
    <dbReference type="NCBI Taxonomy" id="2126556"/>
    <lineage>
        <taxon>Bacteria</taxon>
        <taxon>Pseudomonadati</taxon>
        <taxon>Bacteroidota</taxon>
        <taxon>Flavobacteriia</taxon>
        <taxon>Flavobacteriales</taxon>
        <taxon>Flavobacteriaceae</taxon>
        <taxon>Flavobacterium</taxon>
    </lineage>
</organism>
<dbReference type="Proteomes" id="UP001597138">
    <property type="component" value="Unassembled WGS sequence"/>
</dbReference>
<gene>
    <name evidence="1" type="ORF">ACFSC2_12210</name>
</gene>
<evidence type="ECO:0008006" key="3">
    <source>
        <dbReference type="Google" id="ProtNLM"/>
    </source>
</evidence>
<dbReference type="EMBL" id="JBHUDZ010000012">
    <property type="protein sequence ID" value="MFD1603502.1"/>
    <property type="molecule type" value="Genomic_DNA"/>
</dbReference>
<dbReference type="RefSeq" id="WP_379815167.1">
    <property type="nucleotide sequence ID" value="NZ_JBHUDZ010000012.1"/>
</dbReference>
<sequence>MLRKILVLQGVQQLNSTEQKRINGGGVPDRPIQCEEWNALGEMTYAQCLSYRPLEIQYTNGNCKVFGPLCGSNS</sequence>
<evidence type="ECO:0000313" key="1">
    <source>
        <dbReference type="EMBL" id="MFD1603502.1"/>
    </source>
</evidence>
<keyword evidence="2" id="KW-1185">Reference proteome</keyword>
<protein>
    <recommendedName>
        <fullName evidence="3">Natural product</fullName>
    </recommendedName>
</protein>
<comment type="caution">
    <text evidence="1">The sequence shown here is derived from an EMBL/GenBank/DDBJ whole genome shotgun (WGS) entry which is preliminary data.</text>
</comment>
<evidence type="ECO:0000313" key="2">
    <source>
        <dbReference type="Proteomes" id="UP001597138"/>
    </source>
</evidence>
<proteinExistence type="predicted"/>
<name>A0ABW4HET3_9FLAO</name>